<dbReference type="GO" id="GO:0009244">
    <property type="term" value="P:lipopolysaccharide core region biosynthetic process"/>
    <property type="evidence" value="ECO:0007669"/>
    <property type="project" value="TreeGrafter"/>
</dbReference>
<dbReference type="SUPFAM" id="SSF53756">
    <property type="entry name" value="UDP-Glycosyltransferase/glycogen phosphorylase"/>
    <property type="match status" value="1"/>
</dbReference>
<gene>
    <name evidence="3" type="ORF">BC781_111134</name>
</gene>
<name>A0A315YWS5_SEDFL</name>
<keyword evidence="4" id="KW-1185">Reference proteome</keyword>
<protein>
    <submittedName>
        <fullName evidence="3">Heptosyltransferase-2</fullName>
    </submittedName>
</protein>
<evidence type="ECO:0000256" key="1">
    <source>
        <dbReference type="ARBA" id="ARBA00022676"/>
    </source>
</evidence>
<dbReference type="PANTHER" id="PTHR30160">
    <property type="entry name" value="TETRAACYLDISACCHARIDE 4'-KINASE-RELATED"/>
    <property type="match status" value="1"/>
</dbReference>
<dbReference type="Pfam" id="PF01075">
    <property type="entry name" value="Glyco_transf_9"/>
    <property type="match status" value="1"/>
</dbReference>
<evidence type="ECO:0000313" key="3">
    <source>
        <dbReference type="EMBL" id="PWJ34224.1"/>
    </source>
</evidence>
<sequence length="361" mass="41838">MELTDIKFDCIHFKGAYPCKPNKTHNRVCLNCEDYQPISKRILIIKLGAIGDVIRTTPLLIRYRELYPNAHITWLTLSPAVLPKDWIDEILTPDATAYFRLQNMAFDIAINLDKEHEACALLAKVEAKEKYGFIWKDNHIDVATEKATHKLMTGLDDQLSQDNERNYLDEIFEICHQEFRQEPYLLNINEELSMKWNSLKEQAEGKKIVGLNTGCGARWQTRLWTDENWIAFAKLLKEKGYYPVLLGGKQEDEKNRFYSEQADVFYPGHFSLEEFIALTANCDIIVTQVSMMMHIATGLKKKMVLFNNIFNKYEFELYGRGVIVEPQSGCDCFYGNSCSRERRCMHDLSVEQAMTALEDLN</sequence>
<dbReference type="CDD" id="cd03789">
    <property type="entry name" value="GT9_LPS_heptosyltransferase"/>
    <property type="match status" value="1"/>
</dbReference>
<keyword evidence="2 3" id="KW-0808">Transferase</keyword>
<comment type="caution">
    <text evidence="3">The sequence shown here is derived from an EMBL/GenBank/DDBJ whole genome shotgun (WGS) entry which is preliminary data.</text>
</comment>
<dbReference type="Gene3D" id="3.40.50.2000">
    <property type="entry name" value="Glycogen Phosphorylase B"/>
    <property type="match status" value="2"/>
</dbReference>
<dbReference type="InterPro" id="IPR051199">
    <property type="entry name" value="LPS_LOS_Heptosyltrfase"/>
</dbReference>
<dbReference type="AlphaFoldDB" id="A0A315YWS5"/>
<evidence type="ECO:0000256" key="2">
    <source>
        <dbReference type="ARBA" id="ARBA00022679"/>
    </source>
</evidence>
<accession>A0A315YWS5</accession>
<dbReference type="PANTHER" id="PTHR30160:SF1">
    <property type="entry name" value="LIPOPOLYSACCHARIDE 1,2-N-ACETYLGLUCOSAMINETRANSFERASE-RELATED"/>
    <property type="match status" value="1"/>
</dbReference>
<reference evidence="3 4" key="1">
    <citation type="submission" date="2018-03" db="EMBL/GenBank/DDBJ databases">
        <title>Genomic Encyclopedia of Archaeal and Bacterial Type Strains, Phase II (KMG-II): from individual species to whole genera.</title>
        <authorList>
            <person name="Goeker M."/>
        </authorList>
    </citation>
    <scope>NUCLEOTIDE SEQUENCE [LARGE SCALE GENOMIC DNA]</scope>
    <source>
        <strain evidence="3 4">DSM 28229</strain>
    </source>
</reference>
<dbReference type="InterPro" id="IPR002201">
    <property type="entry name" value="Glyco_trans_9"/>
</dbReference>
<keyword evidence="1" id="KW-0328">Glycosyltransferase</keyword>
<dbReference type="GO" id="GO:0005829">
    <property type="term" value="C:cytosol"/>
    <property type="evidence" value="ECO:0007669"/>
    <property type="project" value="TreeGrafter"/>
</dbReference>
<dbReference type="EMBL" id="QGDO01000011">
    <property type="protein sequence ID" value="PWJ34224.1"/>
    <property type="molecule type" value="Genomic_DNA"/>
</dbReference>
<organism evidence="3 4">
    <name type="scientific">Sediminitomix flava</name>
    <dbReference type="NCBI Taxonomy" id="379075"/>
    <lineage>
        <taxon>Bacteria</taxon>
        <taxon>Pseudomonadati</taxon>
        <taxon>Bacteroidota</taxon>
        <taxon>Cytophagia</taxon>
        <taxon>Cytophagales</taxon>
        <taxon>Flammeovirgaceae</taxon>
        <taxon>Sediminitomix</taxon>
    </lineage>
</organism>
<dbReference type="OrthoDB" id="9768048at2"/>
<dbReference type="Proteomes" id="UP000245535">
    <property type="component" value="Unassembled WGS sequence"/>
</dbReference>
<evidence type="ECO:0000313" key="4">
    <source>
        <dbReference type="Proteomes" id="UP000245535"/>
    </source>
</evidence>
<dbReference type="GO" id="GO:0008713">
    <property type="term" value="F:ADP-heptose-lipopolysaccharide heptosyltransferase activity"/>
    <property type="evidence" value="ECO:0007669"/>
    <property type="project" value="TreeGrafter"/>
</dbReference>
<proteinExistence type="predicted"/>
<dbReference type="RefSeq" id="WP_109623107.1">
    <property type="nucleotide sequence ID" value="NZ_QGDO01000011.1"/>
</dbReference>